<keyword evidence="1" id="KW-0732">Signal</keyword>
<dbReference type="Gene3D" id="3.10.450.50">
    <property type="match status" value="2"/>
</dbReference>
<dbReference type="Proteomes" id="UP000553957">
    <property type="component" value="Unassembled WGS sequence"/>
</dbReference>
<name>A0A7Y4KZ36_9ACTN</name>
<keyword evidence="4" id="KW-1185">Reference proteome</keyword>
<protein>
    <submittedName>
        <fullName evidence="2">Putative SnoaL-like aldol condensation-catalyzing enzyme</fullName>
    </submittedName>
</protein>
<dbReference type="AlphaFoldDB" id="A0A7Y4KZ36"/>
<proteinExistence type="predicted"/>
<evidence type="ECO:0000313" key="5">
    <source>
        <dbReference type="Proteomes" id="UP000553957"/>
    </source>
</evidence>
<evidence type="ECO:0000313" key="4">
    <source>
        <dbReference type="Proteomes" id="UP000534306"/>
    </source>
</evidence>
<evidence type="ECO:0000256" key="1">
    <source>
        <dbReference type="SAM" id="SignalP"/>
    </source>
</evidence>
<feature type="chain" id="PRO_5036217629" evidence="1">
    <location>
        <begin position="26"/>
        <end position="309"/>
    </location>
</feature>
<comment type="caution">
    <text evidence="3">The sequence shown here is derived from an EMBL/GenBank/DDBJ whole genome shotgun (WGS) entry which is preliminary data.</text>
</comment>
<sequence length="309" mass="33413">MMKALITAVAISGAFGAAVLPAAQAQPPALAPVVAEQAAELTAAQQKSAVLRLLAAYSSNDPAAFNTINPRRFVQHHPEIADGVTGLKAWLAAIPAGKISVTPVRVLSDGPYVMVHSLTKLPDGDHAAWDVFRFENRQIVEQWHAQQRDTPPNGAGHTQFDGATAIEDRHLTQQNKARAWTVLTKVFRDGDFALLDEPLWNARDYVQHSHLVNEDGAAASREAFRQAFESGAMEYTKVVKILGEGNFVLSIGELKLNGQPASAFNLIRFKEGKVIEHWEILPLAAPAAGAKNGNGLYNFPQDSLVPGTF</sequence>
<dbReference type="InterPro" id="IPR032710">
    <property type="entry name" value="NTF2-like_dom_sf"/>
</dbReference>
<evidence type="ECO:0000313" key="3">
    <source>
        <dbReference type="EMBL" id="NOL41347.1"/>
    </source>
</evidence>
<reference evidence="2 5" key="2">
    <citation type="submission" date="2020-08" db="EMBL/GenBank/DDBJ databases">
        <title>Sequencing the genomes of 1000 actinobacteria strains.</title>
        <authorList>
            <person name="Klenk H.-P."/>
        </authorList>
    </citation>
    <scope>NUCLEOTIDE SEQUENCE [LARGE SCALE GENOMIC DNA]</scope>
    <source>
        <strain evidence="2 5">DSM 15626</strain>
    </source>
</reference>
<evidence type="ECO:0000313" key="2">
    <source>
        <dbReference type="EMBL" id="MBB6565076.1"/>
    </source>
</evidence>
<gene>
    <name evidence="2" type="ORF">HNR71_000713</name>
    <name evidence="3" type="ORF">HPO96_13930</name>
</gene>
<dbReference type="SUPFAM" id="SSF54427">
    <property type="entry name" value="NTF2-like"/>
    <property type="match status" value="2"/>
</dbReference>
<dbReference type="EMBL" id="JACHKF010000001">
    <property type="protein sequence ID" value="MBB6565076.1"/>
    <property type="molecule type" value="Genomic_DNA"/>
</dbReference>
<dbReference type="EMBL" id="JABJRC010000003">
    <property type="protein sequence ID" value="NOL41347.1"/>
    <property type="molecule type" value="Genomic_DNA"/>
</dbReference>
<feature type="signal peptide" evidence="1">
    <location>
        <begin position="1"/>
        <end position="25"/>
    </location>
</feature>
<accession>A0A7Y4KZ36</accession>
<dbReference type="Proteomes" id="UP000534306">
    <property type="component" value="Unassembled WGS sequence"/>
</dbReference>
<organism evidence="3 4">
    <name type="scientific">Kribbella sandramycini</name>
    <dbReference type="NCBI Taxonomy" id="60450"/>
    <lineage>
        <taxon>Bacteria</taxon>
        <taxon>Bacillati</taxon>
        <taxon>Actinomycetota</taxon>
        <taxon>Actinomycetes</taxon>
        <taxon>Propionibacteriales</taxon>
        <taxon>Kribbellaceae</taxon>
        <taxon>Kribbella</taxon>
    </lineage>
</organism>
<dbReference type="RefSeq" id="WP_171673864.1">
    <property type="nucleotide sequence ID" value="NZ_BAAAGT010000001.1"/>
</dbReference>
<reference evidence="3 4" key="1">
    <citation type="submission" date="2020-05" db="EMBL/GenBank/DDBJ databases">
        <title>Genome sequence of Kribbella sandramycini ATCC 39419.</title>
        <authorList>
            <person name="Maclea K.S."/>
            <person name="Fair J.L."/>
        </authorList>
    </citation>
    <scope>NUCLEOTIDE SEQUENCE [LARGE SCALE GENOMIC DNA]</scope>
    <source>
        <strain evidence="3 4">ATCC 39419</strain>
    </source>
</reference>